<keyword evidence="3" id="KW-1185">Reference proteome</keyword>
<organism evidence="2 3">
    <name type="scientific">Craurococcus roseus</name>
    <dbReference type="NCBI Taxonomy" id="77585"/>
    <lineage>
        <taxon>Bacteria</taxon>
        <taxon>Pseudomonadati</taxon>
        <taxon>Pseudomonadota</taxon>
        <taxon>Alphaproteobacteria</taxon>
        <taxon>Acetobacterales</taxon>
        <taxon>Acetobacteraceae</taxon>
        <taxon>Craurococcus</taxon>
    </lineage>
</organism>
<proteinExistence type="predicted"/>
<protein>
    <submittedName>
        <fullName evidence="2">Uncharacterized protein</fullName>
    </submittedName>
</protein>
<evidence type="ECO:0000313" key="3">
    <source>
        <dbReference type="Proteomes" id="UP001501588"/>
    </source>
</evidence>
<evidence type="ECO:0000256" key="1">
    <source>
        <dbReference type="SAM" id="MobiDB-lite"/>
    </source>
</evidence>
<gene>
    <name evidence="2" type="ORF">GCM10009416_02660</name>
</gene>
<dbReference type="EMBL" id="BAAAFZ010000006">
    <property type="protein sequence ID" value="GAA0568095.1"/>
    <property type="molecule type" value="Genomic_DNA"/>
</dbReference>
<comment type="caution">
    <text evidence="2">The sequence shown here is derived from an EMBL/GenBank/DDBJ whole genome shotgun (WGS) entry which is preliminary data.</text>
</comment>
<evidence type="ECO:0000313" key="2">
    <source>
        <dbReference type="EMBL" id="GAA0568095.1"/>
    </source>
</evidence>
<sequence length="296" mass="31111">MAGEAPAGLRHPQPPPAVLQSNEPVPGERREPRGGLGHHRQGHGAQVHGEVAHHALDQRAAGAVVLRQRAAARHRQPPGRDGGDVAALVGVVLDVTLGELADGRGAEAEQERRGVRGVALEVAAQRAGAGGLRHRVVGLGEVVEADGLVTGGAQRLLRGLRLFEAPERVGQGGPVDRALVGLHPWHMGVAEDRDPVGTLLGGEARAGRDMVGRLAGQAVHQIEVDPRDTGGAQPRHRIGHQFGRLDPADARLHLGRDVLRAEARAGEAALGEDLQHRVVDLARVELGRELGVRAQA</sequence>
<reference evidence="3" key="1">
    <citation type="journal article" date="2019" name="Int. J. Syst. Evol. Microbiol.">
        <title>The Global Catalogue of Microorganisms (GCM) 10K type strain sequencing project: providing services to taxonomists for standard genome sequencing and annotation.</title>
        <authorList>
            <consortium name="The Broad Institute Genomics Platform"/>
            <consortium name="The Broad Institute Genome Sequencing Center for Infectious Disease"/>
            <person name="Wu L."/>
            <person name="Ma J."/>
        </authorList>
    </citation>
    <scope>NUCLEOTIDE SEQUENCE [LARGE SCALE GENOMIC DNA]</scope>
    <source>
        <strain evidence="3">JCM 9933</strain>
    </source>
</reference>
<dbReference type="Proteomes" id="UP001501588">
    <property type="component" value="Unassembled WGS sequence"/>
</dbReference>
<name>A0ABP3PPJ8_9PROT</name>
<feature type="region of interest" description="Disordered" evidence="1">
    <location>
        <begin position="1"/>
        <end position="47"/>
    </location>
</feature>
<accession>A0ABP3PPJ8</accession>